<protein>
    <submittedName>
        <fullName evidence="2">Uncharacterized protein</fullName>
    </submittedName>
</protein>
<proteinExistence type="predicted"/>
<sequence>MHVLITRALSTAPSCHAKTTLTQYSSAPKILVLSDWKVSCTATLSRGILRSGLNTLFLRSILHYASIVARSNKKSSLLLTLACSRILAKLHLFEMHNAIMKRSELKMKHNELYLLEGMKSNKIQQLEKNLVTALEANGELFHVKETTERSINVTRNELRKANKIISNLKKKNEDMVRMDLFEYRKFMILNVLCLTKGYSGLN</sequence>
<feature type="coiled-coil region" evidence="1">
    <location>
        <begin position="151"/>
        <end position="178"/>
    </location>
</feature>
<keyword evidence="3" id="KW-1185">Reference proteome</keyword>
<dbReference type="AlphaFoldDB" id="A0AAN9K2W5"/>
<accession>A0AAN9K2W5</accession>
<reference evidence="2 3" key="1">
    <citation type="submission" date="2024-01" db="EMBL/GenBank/DDBJ databases">
        <title>The genomes of 5 underutilized Papilionoideae crops provide insights into root nodulation and disease resistance.</title>
        <authorList>
            <person name="Yuan L."/>
        </authorList>
    </citation>
    <scope>NUCLEOTIDE SEQUENCE [LARGE SCALE GENOMIC DNA]</scope>
    <source>
        <strain evidence="2">LY-2023</strain>
        <tissue evidence="2">Leaf</tissue>
    </source>
</reference>
<gene>
    <name evidence="2" type="ORF">RJT34_05632</name>
</gene>
<evidence type="ECO:0000313" key="2">
    <source>
        <dbReference type="EMBL" id="KAK7309134.1"/>
    </source>
</evidence>
<keyword evidence="1" id="KW-0175">Coiled coil</keyword>
<evidence type="ECO:0000313" key="3">
    <source>
        <dbReference type="Proteomes" id="UP001359559"/>
    </source>
</evidence>
<organism evidence="2 3">
    <name type="scientific">Clitoria ternatea</name>
    <name type="common">Butterfly pea</name>
    <dbReference type="NCBI Taxonomy" id="43366"/>
    <lineage>
        <taxon>Eukaryota</taxon>
        <taxon>Viridiplantae</taxon>
        <taxon>Streptophyta</taxon>
        <taxon>Embryophyta</taxon>
        <taxon>Tracheophyta</taxon>
        <taxon>Spermatophyta</taxon>
        <taxon>Magnoliopsida</taxon>
        <taxon>eudicotyledons</taxon>
        <taxon>Gunneridae</taxon>
        <taxon>Pentapetalae</taxon>
        <taxon>rosids</taxon>
        <taxon>fabids</taxon>
        <taxon>Fabales</taxon>
        <taxon>Fabaceae</taxon>
        <taxon>Papilionoideae</taxon>
        <taxon>50 kb inversion clade</taxon>
        <taxon>NPAAA clade</taxon>
        <taxon>indigoferoid/millettioid clade</taxon>
        <taxon>Phaseoleae</taxon>
        <taxon>Clitoria</taxon>
    </lineage>
</organism>
<dbReference type="EMBL" id="JAYKXN010000002">
    <property type="protein sequence ID" value="KAK7309134.1"/>
    <property type="molecule type" value="Genomic_DNA"/>
</dbReference>
<evidence type="ECO:0000256" key="1">
    <source>
        <dbReference type="SAM" id="Coils"/>
    </source>
</evidence>
<comment type="caution">
    <text evidence="2">The sequence shown here is derived from an EMBL/GenBank/DDBJ whole genome shotgun (WGS) entry which is preliminary data.</text>
</comment>
<dbReference type="Proteomes" id="UP001359559">
    <property type="component" value="Unassembled WGS sequence"/>
</dbReference>
<name>A0AAN9K2W5_CLITE</name>